<accession>A0A2X4W4V2</accession>
<proteinExistence type="predicted"/>
<evidence type="ECO:0000313" key="1">
    <source>
        <dbReference type="EMBL" id="SQI53982.1"/>
    </source>
</evidence>
<gene>
    <name evidence="1" type="ORF">NCTC4824_01195</name>
</gene>
<evidence type="ECO:0000313" key="2">
    <source>
        <dbReference type="Proteomes" id="UP000249134"/>
    </source>
</evidence>
<dbReference type="Proteomes" id="UP000249134">
    <property type="component" value="Chromosome 1"/>
</dbReference>
<sequence length="30" mass="3595">MKKFLKLVVEKIEEYGQYLPHDHVPPTAKR</sequence>
<keyword evidence="2" id="KW-1185">Reference proteome</keyword>
<protein>
    <submittedName>
        <fullName evidence="1">Uncharacterized protein</fullName>
    </submittedName>
</protein>
<reference evidence="1 2" key="1">
    <citation type="submission" date="2018-06" db="EMBL/GenBank/DDBJ databases">
        <authorList>
            <consortium name="Pathogen Informatics"/>
            <person name="Doyle S."/>
        </authorList>
    </citation>
    <scope>NUCLEOTIDE SEQUENCE [LARGE SCALE GENOMIC DNA]</scope>
    <source>
        <strain evidence="1 2">NCTC4824</strain>
    </source>
</reference>
<organism evidence="1 2">
    <name type="scientific">Lederbergia lenta</name>
    <name type="common">Bacillus lentus</name>
    <dbReference type="NCBI Taxonomy" id="1467"/>
    <lineage>
        <taxon>Bacteria</taxon>
        <taxon>Bacillati</taxon>
        <taxon>Bacillota</taxon>
        <taxon>Bacilli</taxon>
        <taxon>Bacillales</taxon>
        <taxon>Bacillaceae</taxon>
        <taxon>Lederbergia</taxon>
    </lineage>
</organism>
<name>A0A2X4W4V2_LEDLE</name>
<dbReference type="KEGG" id="blen:NCTC4824_01195"/>
<dbReference type="EMBL" id="LS483476">
    <property type="protein sequence ID" value="SQI53982.1"/>
    <property type="molecule type" value="Genomic_DNA"/>
</dbReference>
<dbReference type="AlphaFoldDB" id="A0A2X4W4V2"/>